<keyword evidence="6" id="KW-1185">Reference proteome</keyword>
<dbReference type="HOGENOM" id="CLU_083287_18_3_9"/>
<feature type="domain" description="HTH marR-type" evidence="4">
    <location>
        <begin position="3"/>
        <end position="138"/>
    </location>
</feature>
<dbReference type="GO" id="GO:0003700">
    <property type="term" value="F:DNA-binding transcription factor activity"/>
    <property type="evidence" value="ECO:0007669"/>
    <property type="project" value="InterPro"/>
</dbReference>
<dbReference type="PROSITE" id="PS50995">
    <property type="entry name" value="HTH_MARR_2"/>
    <property type="match status" value="1"/>
</dbReference>
<evidence type="ECO:0000313" key="6">
    <source>
        <dbReference type="Proteomes" id="UP000029518"/>
    </source>
</evidence>
<name>A0A089L946_PAEBO</name>
<dbReference type="PRINTS" id="PR00598">
    <property type="entry name" value="HTHMARR"/>
</dbReference>
<sequence>MNEKNVLAVIGRIHRRGNKFIEQELKKHDIHGIAPSHGDILYQLFAREALTMNELSRGIDKDKSTITALVDKLLRLDYVRREQDQQDGRIFRLSLTPKGRELQPVFEAVSESLLEAVYEEFAPEEKQQLMSLLAKIKL</sequence>
<evidence type="ECO:0000256" key="3">
    <source>
        <dbReference type="ARBA" id="ARBA00023163"/>
    </source>
</evidence>
<dbReference type="EMBL" id="CP009285">
    <property type="protein sequence ID" value="AIQ56620.1"/>
    <property type="molecule type" value="Genomic_DNA"/>
</dbReference>
<dbReference type="Gene3D" id="1.10.10.10">
    <property type="entry name" value="Winged helix-like DNA-binding domain superfamily/Winged helix DNA-binding domain"/>
    <property type="match status" value="1"/>
</dbReference>
<dbReference type="AlphaFoldDB" id="A0A089L946"/>
<dbReference type="KEGG" id="pbd:PBOR_06460"/>
<organism evidence="5 6">
    <name type="scientific">Paenibacillus borealis</name>
    <dbReference type="NCBI Taxonomy" id="160799"/>
    <lineage>
        <taxon>Bacteria</taxon>
        <taxon>Bacillati</taxon>
        <taxon>Bacillota</taxon>
        <taxon>Bacilli</taxon>
        <taxon>Bacillales</taxon>
        <taxon>Paenibacillaceae</taxon>
        <taxon>Paenibacillus</taxon>
    </lineage>
</organism>
<dbReference type="PANTHER" id="PTHR42756">
    <property type="entry name" value="TRANSCRIPTIONAL REGULATOR, MARR"/>
    <property type="match status" value="1"/>
</dbReference>
<dbReference type="Pfam" id="PF12802">
    <property type="entry name" value="MarR_2"/>
    <property type="match status" value="1"/>
</dbReference>
<protein>
    <submittedName>
        <fullName evidence="5">MarR family transcriptional regulator</fullName>
    </submittedName>
</protein>
<proteinExistence type="predicted"/>
<dbReference type="OrthoDB" id="9799663at2"/>
<keyword evidence="1" id="KW-0805">Transcription regulation</keyword>
<keyword evidence="3" id="KW-0804">Transcription</keyword>
<dbReference type="RefSeq" id="WP_039307558.1">
    <property type="nucleotide sequence ID" value="NZ_CP009285.1"/>
</dbReference>
<accession>A0A089L946</accession>
<evidence type="ECO:0000256" key="2">
    <source>
        <dbReference type="ARBA" id="ARBA00023125"/>
    </source>
</evidence>
<dbReference type="InterPro" id="IPR000835">
    <property type="entry name" value="HTH_MarR-typ"/>
</dbReference>
<reference evidence="5" key="1">
    <citation type="submission" date="2014-08" db="EMBL/GenBank/DDBJ databases">
        <title>Comparative genomics of the Paenibacillus odorifer group.</title>
        <authorList>
            <person name="den Bakker H.C."/>
            <person name="Tsai Y.-C.Y.-C."/>
            <person name="Martin N."/>
            <person name="Korlach J."/>
            <person name="Wiedmann M."/>
        </authorList>
    </citation>
    <scope>NUCLEOTIDE SEQUENCE [LARGE SCALE GENOMIC DNA]</scope>
    <source>
        <strain evidence="5">DSM 13188</strain>
    </source>
</reference>
<dbReference type="PANTHER" id="PTHR42756:SF1">
    <property type="entry name" value="TRANSCRIPTIONAL REPRESSOR OF EMRAB OPERON"/>
    <property type="match status" value="1"/>
</dbReference>
<dbReference type="SUPFAM" id="SSF46785">
    <property type="entry name" value="Winged helix' DNA-binding domain"/>
    <property type="match status" value="1"/>
</dbReference>
<evidence type="ECO:0000256" key="1">
    <source>
        <dbReference type="ARBA" id="ARBA00023015"/>
    </source>
</evidence>
<dbReference type="GO" id="GO:0003677">
    <property type="term" value="F:DNA binding"/>
    <property type="evidence" value="ECO:0007669"/>
    <property type="project" value="UniProtKB-KW"/>
</dbReference>
<dbReference type="SMART" id="SM00347">
    <property type="entry name" value="HTH_MARR"/>
    <property type="match status" value="1"/>
</dbReference>
<evidence type="ECO:0000313" key="5">
    <source>
        <dbReference type="EMBL" id="AIQ56620.1"/>
    </source>
</evidence>
<dbReference type="InterPro" id="IPR036388">
    <property type="entry name" value="WH-like_DNA-bd_sf"/>
</dbReference>
<evidence type="ECO:0000259" key="4">
    <source>
        <dbReference type="PROSITE" id="PS50995"/>
    </source>
</evidence>
<dbReference type="Proteomes" id="UP000029518">
    <property type="component" value="Chromosome"/>
</dbReference>
<keyword evidence="2" id="KW-0238">DNA-binding</keyword>
<dbReference type="InterPro" id="IPR036390">
    <property type="entry name" value="WH_DNA-bd_sf"/>
</dbReference>
<gene>
    <name evidence="5" type="ORF">PBOR_06460</name>
</gene>